<evidence type="ECO:0000313" key="3">
    <source>
        <dbReference type="EMBL" id="GAA2501122.1"/>
    </source>
</evidence>
<proteinExistence type="inferred from homology"/>
<dbReference type="Proteomes" id="UP001501358">
    <property type="component" value="Unassembled WGS sequence"/>
</dbReference>
<dbReference type="SUPFAM" id="SSF54001">
    <property type="entry name" value="Cysteine proteinases"/>
    <property type="match status" value="1"/>
</dbReference>
<protein>
    <submittedName>
        <fullName evidence="3">Arylamine N-acetyltransferase</fullName>
    </submittedName>
</protein>
<evidence type="ECO:0000256" key="2">
    <source>
        <dbReference type="RuleBase" id="RU003452"/>
    </source>
</evidence>
<dbReference type="PANTHER" id="PTHR11786:SF0">
    <property type="entry name" value="ARYLAMINE N-ACETYLTRANSFERASE 4-RELATED"/>
    <property type="match status" value="1"/>
</dbReference>
<evidence type="ECO:0000313" key="4">
    <source>
        <dbReference type="Proteomes" id="UP001501358"/>
    </source>
</evidence>
<sequence>MGRQLWGGERTDLDAYLQRVGFTGALEPTARTLRELHRAHVTAVPFENLEIVLGRPVPLDLESLQAKLVRQRRGGYCFEHTLLFAAVLERLGFAVTGLGARVRMGSGEKRRAATHALLRVDVEGRPWLADVGFGGEGLIEPVPLEEGAEVCQGGWTFTVAAEAQGVRVLRSLHPDGWFDLHAFTEDARYPEDYEVMNHYISTHPRSPFTTRPMAQRTEDDVRRSLVGSVMVTSRPDGSHRRREIADGELPDVLEEFFGIELGADDRAALRRVRA</sequence>
<organism evidence="3 4">
    <name type="scientific">Streptomyces thermolineatus</name>
    <dbReference type="NCBI Taxonomy" id="44033"/>
    <lineage>
        <taxon>Bacteria</taxon>
        <taxon>Bacillati</taxon>
        <taxon>Actinomycetota</taxon>
        <taxon>Actinomycetes</taxon>
        <taxon>Kitasatosporales</taxon>
        <taxon>Streptomycetaceae</taxon>
        <taxon>Streptomyces</taxon>
    </lineage>
</organism>
<dbReference type="Gene3D" id="3.30.2140.10">
    <property type="entry name" value="Arylamine N-acetyltransferase"/>
    <property type="match status" value="1"/>
</dbReference>
<dbReference type="PRINTS" id="PR01543">
    <property type="entry name" value="ANATRNSFRASE"/>
</dbReference>
<dbReference type="InterPro" id="IPR038765">
    <property type="entry name" value="Papain-like_cys_pep_sf"/>
</dbReference>
<gene>
    <name evidence="3" type="ORF">GCM10010406_42050</name>
</gene>
<dbReference type="InterPro" id="IPR001447">
    <property type="entry name" value="Arylamine_N-AcTrfase"/>
</dbReference>
<comment type="caution">
    <text evidence="3">The sequence shown here is derived from an EMBL/GenBank/DDBJ whole genome shotgun (WGS) entry which is preliminary data.</text>
</comment>
<dbReference type="EMBL" id="BAAATA010000029">
    <property type="protein sequence ID" value="GAA2501122.1"/>
    <property type="molecule type" value="Genomic_DNA"/>
</dbReference>
<comment type="similarity">
    <text evidence="1 2">Belongs to the arylamine N-acetyltransferase family.</text>
</comment>
<evidence type="ECO:0000256" key="1">
    <source>
        <dbReference type="ARBA" id="ARBA00006547"/>
    </source>
</evidence>
<dbReference type="RefSeq" id="WP_344384743.1">
    <property type="nucleotide sequence ID" value="NZ_BAAATA010000029.1"/>
</dbReference>
<dbReference type="Gene3D" id="2.40.128.150">
    <property type="entry name" value="Cysteine proteinases"/>
    <property type="match status" value="1"/>
</dbReference>
<reference evidence="4" key="1">
    <citation type="journal article" date="2019" name="Int. J. Syst. Evol. Microbiol.">
        <title>The Global Catalogue of Microorganisms (GCM) 10K type strain sequencing project: providing services to taxonomists for standard genome sequencing and annotation.</title>
        <authorList>
            <consortium name="The Broad Institute Genomics Platform"/>
            <consortium name="The Broad Institute Genome Sequencing Center for Infectious Disease"/>
            <person name="Wu L."/>
            <person name="Ma J."/>
        </authorList>
    </citation>
    <scope>NUCLEOTIDE SEQUENCE [LARGE SCALE GENOMIC DNA]</scope>
    <source>
        <strain evidence="4">JCM 6307</strain>
    </source>
</reference>
<dbReference type="Pfam" id="PF00797">
    <property type="entry name" value="Acetyltransf_2"/>
    <property type="match status" value="1"/>
</dbReference>
<dbReference type="PANTHER" id="PTHR11786">
    <property type="entry name" value="N-HYDROXYARYLAMINE O-ACETYLTRANSFERASE"/>
    <property type="match status" value="1"/>
</dbReference>
<name>A0ABP5ZPS6_9ACTN</name>
<keyword evidence="4" id="KW-1185">Reference proteome</keyword>
<accession>A0ABP5ZPS6</accession>